<name>A0ABD3REJ8_9STRA</name>
<proteinExistence type="predicted"/>
<reference evidence="2 3" key="1">
    <citation type="submission" date="2024-10" db="EMBL/GenBank/DDBJ databases">
        <title>Updated reference genomes for cyclostephanoid diatoms.</title>
        <authorList>
            <person name="Roberts W.R."/>
            <person name="Alverson A.J."/>
        </authorList>
    </citation>
    <scope>NUCLEOTIDE SEQUENCE [LARGE SCALE GENOMIC DNA]</scope>
    <source>
        <strain evidence="2 3">AJA228-03</strain>
    </source>
</reference>
<accession>A0ABD3REJ8</accession>
<evidence type="ECO:0000256" key="1">
    <source>
        <dbReference type="SAM" id="MobiDB-lite"/>
    </source>
</evidence>
<gene>
    <name evidence="2" type="ORF">ACHAXA_010724</name>
</gene>
<dbReference type="Proteomes" id="UP001530377">
    <property type="component" value="Unassembled WGS sequence"/>
</dbReference>
<dbReference type="EMBL" id="JALLPB020000258">
    <property type="protein sequence ID" value="KAL3811472.1"/>
    <property type="molecule type" value="Genomic_DNA"/>
</dbReference>
<feature type="region of interest" description="Disordered" evidence="1">
    <location>
        <begin position="290"/>
        <end position="442"/>
    </location>
</feature>
<feature type="compositionally biased region" description="Low complexity" evidence="1">
    <location>
        <begin position="290"/>
        <end position="299"/>
    </location>
</feature>
<evidence type="ECO:0000313" key="2">
    <source>
        <dbReference type="EMBL" id="KAL3811472.1"/>
    </source>
</evidence>
<dbReference type="AlphaFoldDB" id="A0ABD3REJ8"/>
<comment type="caution">
    <text evidence="2">The sequence shown here is derived from an EMBL/GenBank/DDBJ whole genome shotgun (WGS) entry which is preliminary data.</text>
</comment>
<evidence type="ECO:0000313" key="3">
    <source>
        <dbReference type="Proteomes" id="UP001530377"/>
    </source>
</evidence>
<protein>
    <submittedName>
        <fullName evidence="2">Uncharacterized protein</fullName>
    </submittedName>
</protein>
<feature type="compositionally biased region" description="Low complexity" evidence="1">
    <location>
        <begin position="411"/>
        <end position="427"/>
    </location>
</feature>
<sequence>MILPPIVDRSNHSTPPVHTAQLIPPTQNVAVAVPYILSSVMFPPILPIVPIRMGGGIDDDNASHPRVRRRMIDECIHDAQRAARHRDRAIADAAIVDGVIGIEEGATHGIAAILLAHHAEDAQVYLVDDACAMMMAHITWGRRRRMGRGGEGDDDVDNDDEDMAATIEDNISLDNDDIEDGDDDGKNSKSFPILCPPPRTSCGAATEARAFRETFGTPLHNMERVWFLLNQEELHPANGCPKHLLWALHFLKVYLMQAPGCVAVGASVGAVDPKTHTNMAVDVAVSSWRPLSSSMSASSSRKERDKGDGVGGRGTINVNKSWRRGSSSSLSNDNNRPPCRHPRTAEKRKAGRWGGGGGGGGAGGGGDAGKLRGGGGGGGGEAGDRSRGHGCGSSSSTPGGRMTANNHNAHSTAPPTSSMTMTTTNSAPLPPPQDSVDGPSGQIVVPVNYNIL</sequence>
<organism evidence="2 3">
    <name type="scientific">Cyclostephanos tholiformis</name>
    <dbReference type="NCBI Taxonomy" id="382380"/>
    <lineage>
        <taxon>Eukaryota</taxon>
        <taxon>Sar</taxon>
        <taxon>Stramenopiles</taxon>
        <taxon>Ochrophyta</taxon>
        <taxon>Bacillariophyta</taxon>
        <taxon>Coscinodiscophyceae</taxon>
        <taxon>Thalassiosirophycidae</taxon>
        <taxon>Stephanodiscales</taxon>
        <taxon>Stephanodiscaceae</taxon>
        <taxon>Cyclostephanos</taxon>
    </lineage>
</organism>
<keyword evidence="3" id="KW-1185">Reference proteome</keyword>
<feature type="compositionally biased region" description="Low complexity" evidence="1">
    <location>
        <begin position="324"/>
        <end position="336"/>
    </location>
</feature>
<feature type="compositionally biased region" description="Gly residues" evidence="1">
    <location>
        <begin position="352"/>
        <end position="381"/>
    </location>
</feature>
<feature type="compositionally biased region" description="Acidic residues" evidence="1">
    <location>
        <begin position="174"/>
        <end position="183"/>
    </location>
</feature>
<feature type="region of interest" description="Disordered" evidence="1">
    <location>
        <begin position="167"/>
        <end position="192"/>
    </location>
</feature>